<comment type="pathway">
    <text evidence="1">Cofactor biosynthesis; tetrahydrofolate biosynthesis; 2-amino-4-hydroxy-6-hydroxymethyl-7,8-dihydropteridine diphosphate from 7,8-dihydroneopterin triphosphate: step 4/4.</text>
</comment>
<evidence type="ECO:0000256" key="11">
    <source>
        <dbReference type="ARBA" id="ARBA00029766"/>
    </source>
</evidence>
<evidence type="ECO:0000259" key="13">
    <source>
        <dbReference type="PROSITE" id="PS00794"/>
    </source>
</evidence>
<dbReference type="Gene3D" id="3.30.70.560">
    <property type="entry name" value="7,8-Dihydro-6-hydroxymethylpterin-pyrophosphokinase HPPK"/>
    <property type="match status" value="1"/>
</dbReference>
<evidence type="ECO:0000256" key="12">
    <source>
        <dbReference type="ARBA" id="ARBA00033413"/>
    </source>
</evidence>
<dbReference type="PROSITE" id="PS00794">
    <property type="entry name" value="HPPK"/>
    <property type="match status" value="1"/>
</dbReference>
<comment type="function">
    <text evidence="10">Catalyzes the transfer of pyrophosphate from adenosine triphosphate (ATP) to 6-hydroxymethyl-7,8-dihydropterin, an enzymatic step in folate biosynthesis pathway.</text>
</comment>
<proteinExistence type="inferred from homology"/>
<dbReference type="InterPro" id="IPR035907">
    <property type="entry name" value="Hppk_sf"/>
</dbReference>
<evidence type="ECO:0000256" key="6">
    <source>
        <dbReference type="ARBA" id="ARBA00022741"/>
    </source>
</evidence>
<keyword evidence="8" id="KW-0067">ATP-binding</keyword>
<dbReference type="Pfam" id="PF01288">
    <property type="entry name" value="HPPK"/>
    <property type="match status" value="1"/>
</dbReference>
<dbReference type="PANTHER" id="PTHR43071">
    <property type="entry name" value="2-AMINO-4-HYDROXY-6-HYDROXYMETHYLDIHYDROPTERIDINE PYROPHOSPHOKINASE"/>
    <property type="match status" value="1"/>
</dbReference>
<keyword evidence="9" id="KW-0289">Folate biosynthesis</keyword>
<dbReference type="CDD" id="cd00483">
    <property type="entry name" value="HPPK"/>
    <property type="match status" value="1"/>
</dbReference>
<dbReference type="SUPFAM" id="SSF55083">
    <property type="entry name" value="6-hydroxymethyl-7,8-dihydropterin pyrophosphokinase, HPPK"/>
    <property type="match status" value="1"/>
</dbReference>
<evidence type="ECO:0000256" key="8">
    <source>
        <dbReference type="ARBA" id="ARBA00022840"/>
    </source>
</evidence>
<evidence type="ECO:0000256" key="3">
    <source>
        <dbReference type="ARBA" id="ARBA00013253"/>
    </source>
</evidence>
<keyword evidence="6" id="KW-0547">Nucleotide-binding</keyword>
<dbReference type="GO" id="GO:0046656">
    <property type="term" value="P:folic acid biosynthetic process"/>
    <property type="evidence" value="ECO:0007669"/>
    <property type="project" value="UniProtKB-KW"/>
</dbReference>
<evidence type="ECO:0000256" key="5">
    <source>
        <dbReference type="ARBA" id="ARBA00022679"/>
    </source>
</evidence>
<evidence type="ECO:0000256" key="1">
    <source>
        <dbReference type="ARBA" id="ARBA00005051"/>
    </source>
</evidence>
<dbReference type="OrthoDB" id="1122272at2"/>
<protein>
    <recommendedName>
        <fullName evidence="4">2-amino-4-hydroxy-6-hydroxymethyldihydropteridine pyrophosphokinase</fullName>
        <ecNumber evidence="3">2.7.6.3</ecNumber>
    </recommendedName>
    <alternativeName>
        <fullName evidence="11">6-hydroxymethyl-7,8-dihydropterin pyrophosphokinase</fullName>
    </alternativeName>
    <alternativeName>
        <fullName evidence="12">7,8-dihydro-6-hydroxymethylpterin-pyrophosphokinase</fullName>
    </alternativeName>
</protein>
<evidence type="ECO:0000313" key="15">
    <source>
        <dbReference type="Proteomes" id="UP000032900"/>
    </source>
</evidence>
<name>A0A0E9LYQ6_9BACT</name>
<keyword evidence="5" id="KW-0808">Transferase</keyword>
<dbReference type="NCBIfam" id="TIGR01498">
    <property type="entry name" value="folK"/>
    <property type="match status" value="1"/>
</dbReference>
<evidence type="ECO:0000313" key="14">
    <source>
        <dbReference type="EMBL" id="GAO30276.1"/>
    </source>
</evidence>
<accession>A0A0E9LYQ6</accession>
<dbReference type="UniPathway" id="UPA00077">
    <property type="reaction ID" value="UER00155"/>
</dbReference>
<comment type="caution">
    <text evidence="14">The sequence shown here is derived from an EMBL/GenBank/DDBJ whole genome shotgun (WGS) entry which is preliminary data.</text>
</comment>
<dbReference type="AlphaFoldDB" id="A0A0E9LYQ6"/>
<keyword evidence="15" id="KW-1185">Reference proteome</keyword>
<dbReference type="PANTHER" id="PTHR43071:SF1">
    <property type="entry name" value="2-AMINO-4-HYDROXY-6-HYDROXYMETHYLDIHYDROPTERIDINE PYROPHOSPHOKINASE"/>
    <property type="match status" value="1"/>
</dbReference>
<dbReference type="GO" id="GO:0005524">
    <property type="term" value="F:ATP binding"/>
    <property type="evidence" value="ECO:0007669"/>
    <property type="project" value="UniProtKB-KW"/>
</dbReference>
<dbReference type="EMBL" id="BAZW01000020">
    <property type="protein sequence ID" value="GAO30276.1"/>
    <property type="molecule type" value="Genomic_DNA"/>
</dbReference>
<dbReference type="GO" id="GO:0003848">
    <property type="term" value="F:2-amino-4-hydroxy-6-hydroxymethyldihydropteridine diphosphokinase activity"/>
    <property type="evidence" value="ECO:0007669"/>
    <property type="project" value="UniProtKB-EC"/>
</dbReference>
<dbReference type="STRING" id="1236989.JCM15548_12536"/>
<reference evidence="14 15" key="1">
    <citation type="journal article" date="2015" name="Microbes Environ.">
        <title>Distribution and evolution of nitrogen fixation genes in the phylum bacteroidetes.</title>
        <authorList>
            <person name="Inoue J."/>
            <person name="Oshima K."/>
            <person name="Suda W."/>
            <person name="Sakamoto M."/>
            <person name="Iino T."/>
            <person name="Noda S."/>
            <person name="Hongoh Y."/>
            <person name="Hattori M."/>
            <person name="Ohkuma M."/>
        </authorList>
    </citation>
    <scope>NUCLEOTIDE SEQUENCE [LARGE SCALE GENOMIC DNA]</scope>
    <source>
        <strain evidence="14">JCM 15548</strain>
    </source>
</reference>
<dbReference type="Proteomes" id="UP000032900">
    <property type="component" value="Unassembled WGS sequence"/>
</dbReference>
<gene>
    <name evidence="14" type="ORF">JCM15548_12536</name>
</gene>
<sequence>MSDNKVVIGLGSNLDAVVNMGRALYLLGLRVTVRTVSSFESTPPIGITDQPDFLNGAVLIETSMTREQLASELKLVEDEMGRDRSLPKYGPRVIDLDIIVWNGEVVDDDFYERDFLRRSVEEIIGSF</sequence>
<organism evidence="14 15">
    <name type="scientific">Geofilum rubicundum JCM 15548</name>
    <dbReference type="NCBI Taxonomy" id="1236989"/>
    <lineage>
        <taxon>Bacteria</taxon>
        <taxon>Pseudomonadati</taxon>
        <taxon>Bacteroidota</taxon>
        <taxon>Bacteroidia</taxon>
        <taxon>Marinilabiliales</taxon>
        <taxon>Marinilabiliaceae</taxon>
        <taxon>Geofilum</taxon>
    </lineage>
</organism>
<evidence type="ECO:0000256" key="10">
    <source>
        <dbReference type="ARBA" id="ARBA00029409"/>
    </source>
</evidence>
<evidence type="ECO:0000256" key="9">
    <source>
        <dbReference type="ARBA" id="ARBA00022909"/>
    </source>
</evidence>
<keyword evidence="7 14" id="KW-0418">Kinase</keyword>
<dbReference type="InterPro" id="IPR000550">
    <property type="entry name" value="Hppk"/>
</dbReference>
<evidence type="ECO:0000256" key="4">
    <source>
        <dbReference type="ARBA" id="ARBA00016218"/>
    </source>
</evidence>
<evidence type="ECO:0000256" key="7">
    <source>
        <dbReference type="ARBA" id="ARBA00022777"/>
    </source>
</evidence>
<comment type="similarity">
    <text evidence="2">Belongs to the HPPK family.</text>
</comment>
<dbReference type="EC" id="2.7.6.3" evidence="3"/>
<dbReference type="GO" id="GO:0016301">
    <property type="term" value="F:kinase activity"/>
    <property type="evidence" value="ECO:0007669"/>
    <property type="project" value="UniProtKB-KW"/>
</dbReference>
<dbReference type="GO" id="GO:0046654">
    <property type="term" value="P:tetrahydrofolate biosynthetic process"/>
    <property type="evidence" value="ECO:0007669"/>
    <property type="project" value="UniProtKB-UniPathway"/>
</dbReference>
<evidence type="ECO:0000256" key="2">
    <source>
        <dbReference type="ARBA" id="ARBA00005810"/>
    </source>
</evidence>
<feature type="domain" description="7,8-dihydro-6-hydroxymethylpterin-pyrophosphokinase" evidence="13">
    <location>
        <begin position="88"/>
        <end position="99"/>
    </location>
</feature>
<dbReference type="RefSeq" id="WP_062125089.1">
    <property type="nucleotide sequence ID" value="NZ_BAZW01000020.1"/>
</dbReference>